<evidence type="ECO:0000313" key="1">
    <source>
        <dbReference type="EMBL" id="KAK3752802.1"/>
    </source>
</evidence>
<sequence length="83" mass="9666">MLWLVGAQEDFDEQQRKKSNIESVKIINCDRLVATETDMADSKQTSRPCSREEGGGDILSKHKMIFWIMKRCWESEELGERES</sequence>
<dbReference type="EMBL" id="JAWDGP010005741">
    <property type="protein sequence ID" value="KAK3752802.1"/>
    <property type="molecule type" value="Genomic_DNA"/>
</dbReference>
<gene>
    <name evidence="1" type="ORF">RRG08_047574</name>
</gene>
<evidence type="ECO:0000313" key="2">
    <source>
        <dbReference type="Proteomes" id="UP001283361"/>
    </source>
</evidence>
<protein>
    <submittedName>
        <fullName evidence="1">Uncharacterized protein</fullName>
    </submittedName>
</protein>
<accession>A0AAE0YPA1</accession>
<keyword evidence="2" id="KW-1185">Reference proteome</keyword>
<name>A0AAE0YPA1_9GAST</name>
<dbReference type="Proteomes" id="UP001283361">
    <property type="component" value="Unassembled WGS sequence"/>
</dbReference>
<comment type="caution">
    <text evidence="1">The sequence shown here is derived from an EMBL/GenBank/DDBJ whole genome shotgun (WGS) entry which is preliminary data.</text>
</comment>
<proteinExistence type="predicted"/>
<reference evidence="1" key="1">
    <citation type="journal article" date="2023" name="G3 (Bethesda)">
        <title>A reference genome for the long-term kleptoplast-retaining sea slug Elysia crispata morphotype clarki.</title>
        <authorList>
            <person name="Eastman K.E."/>
            <person name="Pendleton A.L."/>
            <person name="Shaikh M.A."/>
            <person name="Suttiyut T."/>
            <person name="Ogas R."/>
            <person name="Tomko P."/>
            <person name="Gavelis G."/>
            <person name="Widhalm J.R."/>
            <person name="Wisecaver J.H."/>
        </authorList>
    </citation>
    <scope>NUCLEOTIDE SEQUENCE</scope>
    <source>
        <strain evidence="1">ECLA1</strain>
    </source>
</reference>
<organism evidence="1 2">
    <name type="scientific">Elysia crispata</name>
    <name type="common">lettuce slug</name>
    <dbReference type="NCBI Taxonomy" id="231223"/>
    <lineage>
        <taxon>Eukaryota</taxon>
        <taxon>Metazoa</taxon>
        <taxon>Spiralia</taxon>
        <taxon>Lophotrochozoa</taxon>
        <taxon>Mollusca</taxon>
        <taxon>Gastropoda</taxon>
        <taxon>Heterobranchia</taxon>
        <taxon>Euthyneura</taxon>
        <taxon>Panpulmonata</taxon>
        <taxon>Sacoglossa</taxon>
        <taxon>Placobranchoidea</taxon>
        <taxon>Plakobranchidae</taxon>
        <taxon>Elysia</taxon>
    </lineage>
</organism>
<dbReference type="AlphaFoldDB" id="A0AAE0YPA1"/>